<keyword evidence="7" id="KW-1185">Reference proteome</keyword>
<keyword evidence="2 5" id="KW-0812">Transmembrane</keyword>
<dbReference type="InterPro" id="IPR001046">
    <property type="entry name" value="NRAMP_fam"/>
</dbReference>
<feature type="transmembrane region" description="Helical" evidence="5">
    <location>
        <begin position="102"/>
        <end position="123"/>
    </location>
</feature>
<dbReference type="OrthoDB" id="409173at2759"/>
<comment type="subcellular location">
    <subcellularLocation>
        <location evidence="1">Membrane</location>
        <topology evidence="1">Multi-pass membrane protein</topology>
    </subcellularLocation>
</comment>
<name>A0A284RRK3_ARMOS</name>
<protein>
    <submittedName>
        <fullName evidence="6">Uncharacterized protein</fullName>
    </submittedName>
</protein>
<feature type="transmembrane region" description="Helical" evidence="5">
    <location>
        <begin position="67"/>
        <end position="90"/>
    </location>
</feature>
<dbReference type="Proteomes" id="UP000219338">
    <property type="component" value="Unassembled WGS sequence"/>
</dbReference>
<dbReference type="GO" id="GO:0015086">
    <property type="term" value="F:cadmium ion transmembrane transporter activity"/>
    <property type="evidence" value="ECO:0007669"/>
    <property type="project" value="TreeGrafter"/>
</dbReference>
<dbReference type="OMA" id="GNTRPCS"/>
<reference evidence="7" key="1">
    <citation type="journal article" date="2017" name="Nat. Ecol. Evol.">
        <title>Genome expansion and lineage-specific genetic innovations in the forest pathogenic fungi Armillaria.</title>
        <authorList>
            <person name="Sipos G."/>
            <person name="Prasanna A.N."/>
            <person name="Walter M.C."/>
            <person name="O'Connor E."/>
            <person name="Balint B."/>
            <person name="Krizsan K."/>
            <person name="Kiss B."/>
            <person name="Hess J."/>
            <person name="Varga T."/>
            <person name="Slot J."/>
            <person name="Riley R."/>
            <person name="Boka B."/>
            <person name="Rigling D."/>
            <person name="Barry K."/>
            <person name="Lee J."/>
            <person name="Mihaltcheva S."/>
            <person name="LaButti K."/>
            <person name="Lipzen A."/>
            <person name="Waldron R."/>
            <person name="Moloney N.M."/>
            <person name="Sperisen C."/>
            <person name="Kredics L."/>
            <person name="Vagvoelgyi C."/>
            <person name="Patrignani A."/>
            <person name="Fitzpatrick D."/>
            <person name="Nagy I."/>
            <person name="Doyle S."/>
            <person name="Anderson J.B."/>
            <person name="Grigoriev I.V."/>
            <person name="Gueldener U."/>
            <person name="Muensterkoetter M."/>
            <person name="Nagy L.G."/>
        </authorList>
    </citation>
    <scope>NUCLEOTIDE SEQUENCE [LARGE SCALE GENOMIC DNA]</scope>
    <source>
        <strain evidence="7">C18/9</strain>
    </source>
</reference>
<evidence type="ECO:0000313" key="6">
    <source>
        <dbReference type="EMBL" id="SJL11396.1"/>
    </source>
</evidence>
<keyword evidence="3 5" id="KW-1133">Transmembrane helix</keyword>
<dbReference type="GO" id="GO:0034755">
    <property type="term" value="P:iron ion transmembrane transport"/>
    <property type="evidence" value="ECO:0007669"/>
    <property type="project" value="TreeGrafter"/>
</dbReference>
<dbReference type="AlphaFoldDB" id="A0A284RRK3"/>
<keyword evidence="4 5" id="KW-0472">Membrane</keyword>
<dbReference type="PANTHER" id="PTHR11706">
    <property type="entry name" value="SOLUTE CARRIER PROTEIN FAMILY 11 MEMBER"/>
    <property type="match status" value="1"/>
</dbReference>
<feature type="transmembrane region" description="Helical" evidence="5">
    <location>
        <begin position="179"/>
        <end position="203"/>
    </location>
</feature>
<proteinExistence type="predicted"/>
<evidence type="ECO:0000256" key="5">
    <source>
        <dbReference type="SAM" id="Phobius"/>
    </source>
</evidence>
<dbReference type="STRING" id="47428.A0A284RRK3"/>
<accession>A0A284RRK3</accession>
<evidence type="ECO:0000313" key="7">
    <source>
        <dbReference type="Proteomes" id="UP000219338"/>
    </source>
</evidence>
<dbReference type="GO" id="GO:0005886">
    <property type="term" value="C:plasma membrane"/>
    <property type="evidence" value="ECO:0007669"/>
    <property type="project" value="TreeGrafter"/>
</dbReference>
<evidence type="ECO:0000256" key="1">
    <source>
        <dbReference type="ARBA" id="ARBA00004141"/>
    </source>
</evidence>
<evidence type="ECO:0000256" key="3">
    <source>
        <dbReference type="ARBA" id="ARBA00022989"/>
    </source>
</evidence>
<feature type="transmembrane region" description="Helical" evidence="5">
    <location>
        <begin position="155"/>
        <end position="173"/>
    </location>
</feature>
<feature type="transmembrane region" description="Helical" evidence="5">
    <location>
        <begin position="224"/>
        <end position="247"/>
    </location>
</feature>
<evidence type="ECO:0000256" key="4">
    <source>
        <dbReference type="ARBA" id="ARBA00023136"/>
    </source>
</evidence>
<gene>
    <name evidence="6" type="ORF">ARMOST_14799</name>
</gene>
<dbReference type="Pfam" id="PF01566">
    <property type="entry name" value="Nramp"/>
    <property type="match status" value="1"/>
</dbReference>
<organism evidence="6 7">
    <name type="scientific">Armillaria ostoyae</name>
    <name type="common">Armillaria root rot fungus</name>
    <dbReference type="NCBI Taxonomy" id="47428"/>
    <lineage>
        <taxon>Eukaryota</taxon>
        <taxon>Fungi</taxon>
        <taxon>Dikarya</taxon>
        <taxon>Basidiomycota</taxon>
        <taxon>Agaricomycotina</taxon>
        <taxon>Agaricomycetes</taxon>
        <taxon>Agaricomycetidae</taxon>
        <taxon>Agaricales</taxon>
        <taxon>Marasmiineae</taxon>
        <taxon>Physalacriaceae</taxon>
        <taxon>Armillaria</taxon>
    </lineage>
</organism>
<dbReference type="PANTHER" id="PTHR11706:SF101">
    <property type="entry name" value="MANGANESE TRANSPORTER SMF1"/>
    <property type="match status" value="1"/>
</dbReference>
<dbReference type="PRINTS" id="PR00447">
    <property type="entry name" value="NATRESASSCMP"/>
</dbReference>
<sequence>MPQYLSRFCVGNTRPCSNQVCRGRREAGEAPITDPVRFPYGADRVQTLSNNSLSFIKLHLYHDIADVVLSLLCFAVVINSLILILAGATLPATTHTASLFDAYDLIHTAVSSSAATLFAIALLSGQSSSLIATVAGQAVSEGFLNIRLSPVFRRLITRLLSLVPALTVAIAIGRSGIDTLLVASQVVLLILLPFIAFPLLWLTSNRRVMSVKNDDGGSVNFSNSIPIALLGAAIWLLVVAANIYVLVSLGTGTA</sequence>
<dbReference type="GO" id="GO:0005384">
    <property type="term" value="F:manganese ion transmembrane transporter activity"/>
    <property type="evidence" value="ECO:0007669"/>
    <property type="project" value="TreeGrafter"/>
</dbReference>
<evidence type="ECO:0000256" key="2">
    <source>
        <dbReference type="ARBA" id="ARBA00022692"/>
    </source>
</evidence>
<dbReference type="EMBL" id="FUEG01000014">
    <property type="protein sequence ID" value="SJL11396.1"/>
    <property type="molecule type" value="Genomic_DNA"/>
</dbReference>
<dbReference type="GO" id="GO:0030026">
    <property type="term" value="P:intracellular manganese ion homeostasis"/>
    <property type="evidence" value="ECO:0007669"/>
    <property type="project" value="TreeGrafter"/>
</dbReference>